<gene>
    <name evidence="6" type="ORF">OO017_05740</name>
</gene>
<evidence type="ECO:0000259" key="5">
    <source>
        <dbReference type="PROSITE" id="PS01124"/>
    </source>
</evidence>
<dbReference type="InterPro" id="IPR018060">
    <property type="entry name" value="HTH_AraC"/>
</dbReference>
<evidence type="ECO:0000313" key="6">
    <source>
        <dbReference type="EMBL" id="MCX2739440.1"/>
    </source>
</evidence>
<feature type="transmembrane region" description="Helical" evidence="4">
    <location>
        <begin position="64"/>
        <end position="86"/>
    </location>
</feature>
<protein>
    <submittedName>
        <fullName evidence="6">Helix-turn-helix domain-containing protein</fullName>
    </submittedName>
</protein>
<keyword evidence="1" id="KW-0805">Transcription regulation</keyword>
<accession>A0ABT3RD23</accession>
<dbReference type="PANTHER" id="PTHR43280">
    <property type="entry name" value="ARAC-FAMILY TRANSCRIPTIONAL REGULATOR"/>
    <property type="match status" value="1"/>
</dbReference>
<evidence type="ECO:0000256" key="2">
    <source>
        <dbReference type="ARBA" id="ARBA00023125"/>
    </source>
</evidence>
<dbReference type="InterPro" id="IPR018062">
    <property type="entry name" value="HTH_AraC-typ_CS"/>
</dbReference>
<dbReference type="PROSITE" id="PS01124">
    <property type="entry name" value="HTH_ARAC_FAMILY_2"/>
    <property type="match status" value="1"/>
</dbReference>
<dbReference type="SUPFAM" id="SSF46689">
    <property type="entry name" value="Homeodomain-like"/>
    <property type="match status" value="1"/>
</dbReference>
<dbReference type="InterPro" id="IPR009057">
    <property type="entry name" value="Homeodomain-like_sf"/>
</dbReference>
<keyword evidence="3" id="KW-0804">Transcription</keyword>
<evidence type="ECO:0000256" key="4">
    <source>
        <dbReference type="SAM" id="Phobius"/>
    </source>
</evidence>
<evidence type="ECO:0000256" key="1">
    <source>
        <dbReference type="ARBA" id="ARBA00023015"/>
    </source>
</evidence>
<sequence>MENPLLIGLASGGAFLLSFLLYNHPRNNNITANRWLSLFVATLAASVLHIFLNNLNLQEKYHKAILLIEVAEYLTAPALYLSILFFTIPGRKYKRSEPGRKYKRSDLWHFAPAAVILLFLMKPILTGRNVEFAGEVVKQVTLTILMLAKPTQTVAYLSLSYRQLVRHQRAIRQVASATESVDLSWLKKLLIVWGVVLLAWLNLAFFNFTPLFNYTPFLYLAGLFFLAHFSLRQQEVYSFTPSEMKELEPVISTTHTSETEKLKRLSDSQSAFFQEKLEQLMRQEKVFLDNELSLPVLAQQVGISAHELSYLINAVYRENFYSFVNRHRVEEAKQLLLSQKYEQLNMLGIAYQAGFNSKTTFNTAFKKWTGQSPTQFLQAPMEPKQAEKV</sequence>
<keyword evidence="4" id="KW-1133">Transmembrane helix</keyword>
<keyword evidence="7" id="KW-1185">Reference proteome</keyword>
<feature type="transmembrane region" description="Helical" evidence="4">
    <location>
        <begin position="35"/>
        <end position="52"/>
    </location>
</feature>
<dbReference type="PROSITE" id="PS00041">
    <property type="entry name" value="HTH_ARAC_FAMILY_1"/>
    <property type="match status" value="1"/>
</dbReference>
<dbReference type="RefSeq" id="WP_266051506.1">
    <property type="nucleotide sequence ID" value="NZ_JAPFQO010000003.1"/>
</dbReference>
<keyword evidence="4" id="KW-0812">Transmembrane</keyword>
<name>A0ABT3RD23_9BACT</name>
<feature type="transmembrane region" description="Helical" evidence="4">
    <location>
        <begin position="6"/>
        <end position="23"/>
    </location>
</feature>
<dbReference type="PANTHER" id="PTHR43280:SF29">
    <property type="entry name" value="ARAC-FAMILY TRANSCRIPTIONAL REGULATOR"/>
    <property type="match status" value="1"/>
</dbReference>
<comment type="caution">
    <text evidence="6">The sequence shown here is derived from an EMBL/GenBank/DDBJ whole genome shotgun (WGS) entry which is preliminary data.</text>
</comment>
<evidence type="ECO:0000256" key="3">
    <source>
        <dbReference type="ARBA" id="ARBA00023163"/>
    </source>
</evidence>
<reference evidence="6 7" key="1">
    <citation type="submission" date="2022-11" db="EMBL/GenBank/DDBJ databases">
        <title>The characterization of three novel Bacteroidetes species and genomic analysis of their roles in tidal elemental geochemical cycles.</title>
        <authorList>
            <person name="Ma K.-J."/>
        </authorList>
    </citation>
    <scope>NUCLEOTIDE SEQUENCE [LARGE SCALE GENOMIC DNA]</scope>
    <source>
        <strain evidence="6 7">M82</strain>
    </source>
</reference>
<keyword evidence="2" id="KW-0238">DNA-binding</keyword>
<dbReference type="Proteomes" id="UP001207228">
    <property type="component" value="Unassembled WGS sequence"/>
</dbReference>
<dbReference type="SMART" id="SM00342">
    <property type="entry name" value="HTH_ARAC"/>
    <property type="match status" value="1"/>
</dbReference>
<dbReference type="Gene3D" id="1.10.10.60">
    <property type="entry name" value="Homeodomain-like"/>
    <property type="match status" value="1"/>
</dbReference>
<feature type="transmembrane region" description="Helical" evidence="4">
    <location>
        <begin position="189"/>
        <end position="208"/>
    </location>
</feature>
<organism evidence="6 7">
    <name type="scientific">Pontibacter anaerobius</name>
    <dbReference type="NCBI Taxonomy" id="2993940"/>
    <lineage>
        <taxon>Bacteria</taxon>
        <taxon>Pseudomonadati</taxon>
        <taxon>Bacteroidota</taxon>
        <taxon>Cytophagia</taxon>
        <taxon>Cytophagales</taxon>
        <taxon>Hymenobacteraceae</taxon>
        <taxon>Pontibacter</taxon>
    </lineage>
</organism>
<feature type="transmembrane region" description="Helical" evidence="4">
    <location>
        <begin position="214"/>
        <end position="231"/>
    </location>
</feature>
<keyword evidence="4" id="KW-0472">Membrane</keyword>
<dbReference type="Pfam" id="PF12833">
    <property type="entry name" value="HTH_18"/>
    <property type="match status" value="1"/>
</dbReference>
<feature type="transmembrane region" description="Helical" evidence="4">
    <location>
        <begin position="107"/>
        <end position="125"/>
    </location>
</feature>
<dbReference type="EMBL" id="JAPFQO010000003">
    <property type="protein sequence ID" value="MCX2739440.1"/>
    <property type="molecule type" value="Genomic_DNA"/>
</dbReference>
<evidence type="ECO:0000313" key="7">
    <source>
        <dbReference type="Proteomes" id="UP001207228"/>
    </source>
</evidence>
<feature type="domain" description="HTH araC/xylS-type" evidence="5">
    <location>
        <begin position="278"/>
        <end position="379"/>
    </location>
</feature>
<proteinExistence type="predicted"/>